<dbReference type="InterPro" id="IPR046825">
    <property type="entry name" value="PDH_C"/>
</dbReference>
<dbReference type="RefSeq" id="WP_211481733.1">
    <property type="nucleotide sequence ID" value="NZ_FNQY01000002.1"/>
</dbReference>
<sequence length="300" mass="33181">MEQKNLTTTIIGLGLIGGTMAWALRDQGLSGHIIGVDNNEEHSRRALELGIIDELLTLEEAVKAADLIILAIPVTAAAKLLPELLNMVDHQVITDVGSTKRGLVLAAEGHPRRGRYVPAHPMWGTEFSGPDAASRNVLEGVVNIICDPADSDKDALSLVEYLLTSLGMRIVYMDSLSHDTHLAYVSHISHISSFALANTVLEKEKEEDTIFNLASSGFESTVRLAKSNSATWVPVFKQNKENVLDVLNEYISQLRKFKASLEKENWSYLNELIESSNKIRKVLDKKQGEKQEQKKVTPNK</sequence>
<dbReference type="InterPro" id="IPR003099">
    <property type="entry name" value="Prephen_DH"/>
</dbReference>
<dbReference type="Gene3D" id="3.40.50.720">
    <property type="entry name" value="NAD(P)-binding Rossmann-like Domain"/>
    <property type="match status" value="1"/>
</dbReference>
<dbReference type="InterPro" id="IPR036291">
    <property type="entry name" value="NAD(P)-bd_dom_sf"/>
</dbReference>
<evidence type="ECO:0000313" key="4">
    <source>
        <dbReference type="Proteomes" id="UP000199041"/>
    </source>
</evidence>
<protein>
    <submittedName>
        <fullName evidence="3">Prephenate dehydrogenase</fullName>
    </submittedName>
</protein>
<keyword evidence="4" id="KW-1185">Reference proteome</keyword>
<dbReference type="Proteomes" id="UP000199041">
    <property type="component" value="Unassembled WGS sequence"/>
</dbReference>
<dbReference type="PANTHER" id="PTHR21363">
    <property type="entry name" value="PREPHENATE DEHYDROGENASE"/>
    <property type="match status" value="1"/>
</dbReference>
<name>A0A1H3W7T2_9BACT</name>
<dbReference type="FunFam" id="3.40.50.720:FF:000208">
    <property type="entry name" value="Prephenate dehydrogenase"/>
    <property type="match status" value="1"/>
</dbReference>
<evidence type="ECO:0000256" key="1">
    <source>
        <dbReference type="ARBA" id="ARBA00023002"/>
    </source>
</evidence>
<dbReference type="InterPro" id="IPR008927">
    <property type="entry name" value="6-PGluconate_DH-like_C_sf"/>
</dbReference>
<dbReference type="GO" id="GO:0070403">
    <property type="term" value="F:NAD+ binding"/>
    <property type="evidence" value="ECO:0007669"/>
    <property type="project" value="InterPro"/>
</dbReference>
<dbReference type="AlphaFoldDB" id="A0A1H3W7T2"/>
<dbReference type="InterPro" id="IPR050812">
    <property type="entry name" value="Preph/Arog_dehydrog"/>
</dbReference>
<evidence type="ECO:0000313" key="3">
    <source>
        <dbReference type="EMBL" id="SDZ83137.1"/>
    </source>
</evidence>
<organism evidence="3 4">
    <name type="scientific">Arachidicoccus rhizosphaerae</name>
    <dbReference type="NCBI Taxonomy" id="551991"/>
    <lineage>
        <taxon>Bacteria</taxon>
        <taxon>Pseudomonadati</taxon>
        <taxon>Bacteroidota</taxon>
        <taxon>Chitinophagia</taxon>
        <taxon>Chitinophagales</taxon>
        <taxon>Chitinophagaceae</taxon>
        <taxon>Arachidicoccus</taxon>
    </lineage>
</organism>
<keyword evidence="1" id="KW-0560">Oxidoreductase</keyword>
<dbReference type="STRING" id="551991.SAMN05192529_102205"/>
<dbReference type="NCBIfam" id="NF006307">
    <property type="entry name" value="PRK08507.1"/>
    <property type="match status" value="1"/>
</dbReference>
<dbReference type="SUPFAM" id="SSF51735">
    <property type="entry name" value="NAD(P)-binding Rossmann-fold domains"/>
    <property type="match status" value="1"/>
</dbReference>
<evidence type="ECO:0000259" key="2">
    <source>
        <dbReference type="PROSITE" id="PS51176"/>
    </source>
</evidence>
<dbReference type="SUPFAM" id="SSF48179">
    <property type="entry name" value="6-phosphogluconate dehydrogenase C-terminal domain-like"/>
    <property type="match status" value="1"/>
</dbReference>
<dbReference type="Pfam" id="PF20463">
    <property type="entry name" value="PDH_C"/>
    <property type="match status" value="1"/>
</dbReference>
<reference evidence="3 4" key="1">
    <citation type="submission" date="2016-10" db="EMBL/GenBank/DDBJ databases">
        <authorList>
            <person name="de Groot N.N."/>
        </authorList>
    </citation>
    <scope>NUCLEOTIDE SEQUENCE [LARGE SCALE GENOMIC DNA]</scope>
    <source>
        <strain evidence="3 4">Vu-144</strain>
    </source>
</reference>
<dbReference type="Gene3D" id="1.10.3660.10">
    <property type="entry name" value="6-phosphogluconate dehydrogenase C-terminal like domain"/>
    <property type="match status" value="1"/>
</dbReference>
<proteinExistence type="predicted"/>
<gene>
    <name evidence="3" type="ORF">SAMN05192529_102205</name>
</gene>
<accession>A0A1H3W7T2</accession>
<dbReference type="PROSITE" id="PS51176">
    <property type="entry name" value="PDH_ADH"/>
    <property type="match status" value="1"/>
</dbReference>
<feature type="domain" description="Prephenate/arogenate dehydrogenase" evidence="2">
    <location>
        <begin position="6"/>
        <end position="291"/>
    </location>
</feature>
<dbReference type="PANTHER" id="PTHR21363:SF0">
    <property type="entry name" value="PREPHENATE DEHYDROGENASE [NADP(+)]"/>
    <property type="match status" value="1"/>
</dbReference>
<dbReference type="GO" id="GO:0004665">
    <property type="term" value="F:prephenate dehydrogenase (NADP+) activity"/>
    <property type="evidence" value="ECO:0007669"/>
    <property type="project" value="InterPro"/>
</dbReference>
<dbReference type="InterPro" id="IPR046826">
    <property type="entry name" value="PDH_N"/>
</dbReference>
<dbReference type="Pfam" id="PF02153">
    <property type="entry name" value="PDH_N"/>
    <property type="match status" value="1"/>
</dbReference>
<dbReference type="GO" id="GO:0006571">
    <property type="term" value="P:tyrosine biosynthetic process"/>
    <property type="evidence" value="ECO:0007669"/>
    <property type="project" value="InterPro"/>
</dbReference>
<dbReference type="EMBL" id="FNQY01000002">
    <property type="protein sequence ID" value="SDZ83137.1"/>
    <property type="molecule type" value="Genomic_DNA"/>
</dbReference>
<dbReference type="GO" id="GO:0008977">
    <property type="term" value="F:prephenate dehydrogenase (NAD+) activity"/>
    <property type="evidence" value="ECO:0007669"/>
    <property type="project" value="InterPro"/>
</dbReference>